<dbReference type="Proteomes" id="UP001262817">
    <property type="component" value="Unassembled WGS sequence"/>
</dbReference>
<dbReference type="Proteomes" id="UP000194606">
    <property type="component" value="Unassembled WGS sequence"/>
</dbReference>
<dbReference type="Proteomes" id="UP001456368">
    <property type="component" value="Chromosome"/>
</dbReference>
<evidence type="ECO:0008006" key="8">
    <source>
        <dbReference type="Google" id="ProtNLM"/>
    </source>
</evidence>
<reference evidence="2" key="2">
    <citation type="submission" date="2023-03" db="EMBL/GenBank/DDBJ databases">
        <authorList>
            <person name="Shen W."/>
            <person name="Cai J."/>
        </authorList>
    </citation>
    <scope>NUCLEOTIDE SEQUENCE</scope>
    <source>
        <strain evidence="2">P86-2</strain>
        <strain evidence="3">Y3</strain>
    </source>
</reference>
<keyword evidence="7" id="KW-1185">Reference proteome</keyword>
<evidence type="ECO:0000313" key="4">
    <source>
        <dbReference type="EMBL" id="OUK03822.1"/>
    </source>
</evidence>
<reference evidence="5 7" key="3">
    <citation type="submission" date="2023-12" db="EMBL/GenBank/DDBJ databases">
        <title>Redefining Piscine Lactococcosis.</title>
        <authorList>
            <person name="Heckman T.I."/>
            <person name="Yazdi Z."/>
            <person name="Older C.E."/>
            <person name="Griffin M.J."/>
            <person name="Waldbieser G.C."/>
            <person name="Chow A.M."/>
            <person name="Medina Silva I."/>
            <person name="Anenson K.M."/>
            <person name="Garcia J.C."/>
            <person name="LaFrentz B.R."/>
            <person name="Slavic D."/>
            <person name="Toohey-Kurth K.L."/>
            <person name="Yant P."/>
            <person name="Fritz H.M."/>
            <person name="Henderson E."/>
            <person name="McDowall R."/>
            <person name="Cai H."/>
            <person name="Adikson M."/>
            <person name="Soto E."/>
        </authorList>
    </citation>
    <scope>NUCLEOTIDE SEQUENCE [LARGE SCALE GENOMIC DNA]</scope>
    <source>
        <strain evidence="5 7">R21-91A</strain>
    </source>
</reference>
<evidence type="ECO:0000313" key="2">
    <source>
        <dbReference type="EMBL" id="MDT2584440.1"/>
    </source>
</evidence>
<dbReference type="GeneID" id="75144301"/>
<dbReference type="Proteomes" id="UP001257962">
    <property type="component" value="Unassembled WGS sequence"/>
</dbReference>
<proteinExistence type="predicted"/>
<dbReference type="AlphaFoldDB" id="A0A252CB95"/>
<dbReference type="EMBL" id="JARPXR010000014">
    <property type="protein sequence ID" value="MDT2584440.1"/>
    <property type="molecule type" value="Genomic_DNA"/>
</dbReference>
<accession>A0A252CB95</accession>
<reference evidence="4 6" key="1">
    <citation type="submission" date="2017-02" db="EMBL/GenBank/DDBJ databases">
        <authorList>
            <person name="Peterson S.W."/>
        </authorList>
    </citation>
    <scope>NUCLEOTIDE SEQUENCE [LARGE SCALE GENOMIC DNA]</scope>
    <source>
        <strain evidence="4">159469</strain>
    </source>
</reference>
<evidence type="ECO:0000256" key="1">
    <source>
        <dbReference type="SAM" id="Phobius"/>
    </source>
</evidence>
<evidence type="ECO:0000313" key="5">
    <source>
        <dbReference type="EMBL" id="WYC66479.1"/>
    </source>
</evidence>
<dbReference type="EMBL" id="JARPYC010000007">
    <property type="protein sequence ID" value="MDT2667340.1"/>
    <property type="molecule type" value="Genomic_DNA"/>
</dbReference>
<keyword evidence="1" id="KW-0812">Transmembrane</keyword>
<feature type="transmembrane region" description="Helical" evidence="1">
    <location>
        <begin position="7"/>
        <end position="24"/>
    </location>
</feature>
<keyword evidence="1" id="KW-0472">Membrane</keyword>
<dbReference type="RefSeq" id="WP_014025241.1">
    <property type="nucleotide sequence ID" value="NZ_CAKOCU010000019.1"/>
</dbReference>
<organism evidence="4 6">
    <name type="scientific">Lactococcus petauri</name>
    <dbReference type="NCBI Taxonomy" id="1940789"/>
    <lineage>
        <taxon>Bacteria</taxon>
        <taxon>Bacillati</taxon>
        <taxon>Bacillota</taxon>
        <taxon>Bacilli</taxon>
        <taxon>Lactobacillales</taxon>
        <taxon>Streptococcaceae</taxon>
        <taxon>Lactococcus</taxon>
    </lineage>
</organism>
<sequence length="59" mass="7182">MLKSRFYSFILGTIIEAWIFSIAFFQAQWFWFFIASFLLGRRIYVAYKVDKFVKLSKIK</sequence>
<keyword evidence="1" id="KW-1133">Transmembrane helix</keyword>
<feature type="transmembrane region" description="Helical" evidence="1">
    <location>
        <begin position="30"/>
        <end position="47"/>
    </location>
</feature>
<name>A0A252CB95_9LACT</name>
<gene>
    <name evidence="4" type="ORF">BZZ03_09225</name>
    <name evidence="2" type="ORF">P7D17_10090</name>
    <name evidence="3" type="ORF">P7D34_08845</name>
    <name evidence="5" type="ORF">VNN45_06225</name>
</gene>
<evidence type="ECO:0000313" key="7">
    <source>
        <dbReference type="Proteomes" id="UP001456368"/>
    </source>
</evidence>
<evidence type="ECO:0000313" key="6">
    <source>
        <dbReference type="Proteomes" id="UP000194606"/>
    </source>
</evidence>
<protein>
    <recommendedName>
        <fullName evidence="8">DUF3272 domain-containing protein</fullName>
    </recommendedName>
</protein>
<dbReference type="EMBL" id="CP141698">
    <property type="protein sequence ID" value="WYC66479.1"/>
    <property type="molecule type" value="Genomic_DNA"/>
</dbReference>
<dbReference type="EMBL" id="MUIZ01000006">
    <property type="protein sequence ID" value="OUK03822.1"/>
    <property type="molecule type" value="Genomic_DNA"/>
</dbReference>
<evidence type="ECO:0000313" key="3">
    <source>
        <dbReference type="EMBL" id="MDT2667340.1"/>
    </source>
</evidence>